<name>A0A9J7BQQ6_9BACT</name>
<proteinExistence type="predicted"/>
<reference evidence="1" key="1">
    <citation type="submission" date="2021-04" db="EMBL/GenBank/DDBJ databases">
        <title>Phylogenetic analysis of Acidobacteriaceae.</title>
        <authorList>
            <person name="Qiu L."/>
            <person name="Zhang Q."/>
        </authorList>
    </citation>
    <scope>NUCLEOTIDE SEQUENCE</scope>
    <source>
        <strain evidence="1">DSM 25168</strain>
    </source>
</reference>
<dbReference type="KEGG" id="orp:MOP44_04190"/>
<dbReference type="EMBL" id="CP093313">
    <property type="protein sequence ID" value="UWZ85147.1"/>
    <property type="molecule type" value="Genomic_DNA"/>
</dbReference>
<evidence type="ECO:0000313" key="1">
    <source>
        <dbReference type="EMBL" id="UWZ85147.1"/>
    </source>
</evidence>
<dbReference type="Proteomes" id="UP001059380">
    <property type="component" value="Chromosome"/>
</dbReference>
<dbReference type="AlphaFoldDB" id="A0A9J7BQQ6"/>
<protein>
    <submittedName>
        <fullName evidence="1">Uncharacterized protein</fullName>
    </submittedName>
</protein>
<evidence type="ECO:0000313" key="2">
    <source>
        <dbReference type="Proteomes" id="UP001059380"/>
    </source>
</evidence>
<sequence length="93" mass="10742">MHFALPIPYQIYGFPHSLHCTNTVFRLLADSKVRGEIPDSHIVPSQATNLLDPKAHIRKERDHQSIFKRAILLNRRTILTDLMEIQPSQLFSP</sequence>
<gene>
    <name evidence="1" type="ORF">MOP44_04190</name>
</gene>
<organism evidence="1 2">
    <name type="scientific">Occallatibacter riparius</name>
    <dbReference type="NCBI Taxonomy" id="1002689"/>
    <lineage>
        <taxon>Bacteria</taxon>
        <taxon>Pseudomonadati</taxon>
        <taxon>Acidobacteriota</taxon>
        <taxon>Terriglobia</taxon>
        <taxon>Terriglobales</taxon>
        <taxon>Acidobacteriaceae</taxon>
        <taxon>Occallatibacter</taxon>
    </lineage>
</organism>
<keyword evidence="2" id="KW-1185">Reference proteome</keyword>
<accession>A0A9J7BQQ6</accession>